<reference evidence="2" key="1">
    <citation type="submission" date="2021-05" db="EMBL/GenBank/DDBJ databases">
        <authorList>
            <person name="Alioto T."/>
            <person name="Alioto T."/>
            <person name="Gomez Garrido J."/>
        </authorList>
    </citation>
    <scope>NUCLEOTIDE SEQUENCE</scope>
</reference>
<feature type="compositionally biased region" description="Acidic residues" evidence="1">
    <location>
        <begin position="301"/>
        <end position="315"/>
    </location>
</feature>
<feature type="compositionally biased region" description="Basic and acidic residues" evidence="1">
    <location>
        <begin position="316"/>
        <end position="325"/>
    </location>
</feature>
<feature type="region of interest" description="Disordered" evidence="1">
    <location>
        <begin position="289"/>
        <end position="335"/>
    </location>
</feature>
<protein>
    <submittedName>
        <fullName evidence="2">Uncharacterized protein</fullName>
    </submittedName>
</protein>
<feature type="compositionally biased region" description="Polar residues" evidence="1">
    <location>
        <begin position="326"/>
        <end position="335"/>
    </location>
</feature>
<name>A0A8D9F5L3_9HEMI</name>
<accession>A0A8D9F5L3</accession>
<sequence>MCVLLSSISGTIRPLKLKFPLSNTLNFFLKSSFLNVILPIFYLKDPHLHGKDKKADEDYAKTKATMKRTTENVEQSMTKVKDYVTKGLDTRRVDISRLPLIVTKASSNYERLWAALEEGFAPELRIFGTKFVTKYKSMVTESMLANKSGQRFVDIWNVGKEDIGDDDPVLKGTERYFGNHGKNLNDTLEEYKSETDKECRPDNPQAKTNLKDLTVKTHEKITAKVREMSNISKDALSLLLTCIHIGRNVKKGMHAHNVDSGKLETQLNTMKRCVKLSKLLDVPGINDPLDLVNRNKMPELDFNDEGDFDLPEEEDNEKHEERKSSDLGQISVTIP</sequence>
<organism evidence="2">
    <name type="scientific">Cacopsylla melanoneura</name>
    <dbReference type="NCBI Taxonomy" id="428564"/>
    <lineage>
        <taxon>Eukaryota</taxon>
        <taxon>Metazoa</taxon>
        <taxon>Ecdysozoa</taxon>
        <taxon>Arthropoda</taxon>
        <taxon>Hexapoda</taxon>
        <taxon>Insecta</taxon>
        <taxon>Pterygota</taxon>
        <taxon>Neoptera</taxon>
        <taxon>Paraneoptera</taxon>
        <taxon>Hemiptera</taxon>
        <taxon>Sternorrhyncha</taxon>
        <taxon>Psylloidea</taxon>
        <taxon>Psyllidae</taxon>
        <taxon>Psyllinae</taxon>
        <taxon>Cacopsylla</taxon>
    </lineage>
</organism>
<dbReference type="AlphaFoldDB" id="A0A8D9F5L3"/>
<evidence type="ECO:0000313" key="2">
    <source>
        <dbReference type="EMBL" id="CAG6776130.1"/>
    </source>
</evidence>
<proteinExistence type="predicted"/>
<evidence type="ECO:0000256" key="1">
    <source>
        <dbReference type="SAM" id="MobiDB-lite"/>
    </source>
</evidence>
<dbReference type="EMBL" id="HBUF01601084">
    <property type="protein sequence ID" value="CAG6776130.1"/>
    <property type="molecule type" value="Transcribed_RNA"/>
</dbReference>